<organism evidence="3 4">
    <name type="scientific">Leptidea sinapis</name>
    <dbReference type="NCBI Taxonomy" id="189913"/>
    <lineage>
        <taxon>Eukaryota</taxon>
        <taxon>Metazoa</taxon>
        <taxon>Ecdysozoa</taxon>
        <taxon>Arthropoda</taxon>
        <taxon>Hexapoda</taxon>
        <taxon>Insecta</taxon>
        <taxon>Pterygota</taxon>
        <taxon>Neoptera</taxon>
        <taxon>Endopterygota</taxon>
        <taxon>Lepidoptera</taxon>
        <taxon>Glossata</taxon>
        <taxon>Ditrysia</taxon>
        <taxon>Papilionoidea</taxon>
        <taxon>Pieridae</taxon>
        <taxon>Dismorphiinae</taxon>
        <taxon>Leptidea</taxon>
    </lineage>
</organism>
<dbReference type="InterPro" id="IPR009003">
    <property type="entry name" value="Peptidase_S1_PA"/>
</dbReference>
<dbReference type="InterPro" id="IPR033116">
    <property type="entry name" value="TRYPSIN_SER"/>
</dbReference>
<protein>
    <recommendedName>
        <fullName evidence="2">Peptidase S1 domain-containing protein</fullName>
    </recommendedName>
</protein>
<evidence type="ECO:0000313" key="3">
    <source>
        <dbReference type="EMBL" id="VVC86436.1"/>
    </source>
</evidence>
<dbReference type="PANTHER" id="PTHR24260">
    <property type="match status" value="1"/>
</dbReference>
<feature type="signal peptide" evidence="1">
    <location>
        <begin position="1"/>
        <end position="16"/>
    </location>
</feature>
<dbReference type="InterPro" id="IPR051333">
    <property type="entry name" value="CLIP_Serine_Protease"/>
</dbReference>
<reference evidence="3 4" key="1">
    <citation type="submission" date="2017-07" db="EMBL/GenBank/DDBJ databases">
        <authorList>
            <person name="Talla V."/>
            <person name="Backstrom N."/>
        </authorList>
    </citation>
    <scope>NUCLEOTIDE SEQUENCE [LARGE SCALE GENOMIC DNA]</scope>
</reference>
<proteinExistence type="predicted"/>
<dbReference type="SMART" id="SM00020">
    <property type="entry name" value="Tryp_SPc"/>
    <property type="match status" value="1"/>
</dbReference>
<dbReference type="PROSITE" id="PS00135">
    <property type="entry name" value="TRYPSIN_SER"/>
    <property type="match status" value="1"/>
</dbReference>
<dbReference type="Proteomes" id="UP000324832">
    <property type="component" value="Unassembled WGS sequence"/>
</dbReference>
<evidence type="ECO:0000313" key="4">
    <source>
        <dbReference type="Proteomes" id="UP000324832"/>
    </source>
</evidence>
<dbReference type="PROSITE" id="PS50240">
    <property type="entry name" value="TRYPSIN_DOM"/>
    <property type="match status" value="1"/>
</dbReference>
<name>A0A5E4PMC0_9NEOP</name>
<keyword evidence="1" id="KW-0732">Signal</keyword>
<dbReference type="Pfam" id="PF00089">
    <property type="entry name" value="Trypsin"/>
    <property type="match status" value="1"/>
</dbReference>
<dbReference type="SUPFAM" id="SSF50494">
    <property type="entry name" value="Trypsin-like serine proteases"/>
    <property type="match status" value="1"/>
</dbReference>
<dbReference type="GO" id="GO:0004252">
    <property type="term" value="F:serine-type endopeptidase activity"/>
    <property type="evidence" value="ECO:0007669"/>
    <property type="project" value="InterPro"/>
</dbReference>
<dbReference type="InterPro" id="IPR001254">
    <property type="entry name" value="Trypsin_dom"/>
</dbReference>
<dbReference type="EMBL" id="FZQP02000003">
    <property type="protein sequence ID" value="VVC86436.1"/>
    <property type="molecule type" value="Genomic_DNA"/>
</dbReference>
<dbReference type="InterPro" id="IPR043504">
    <property type="entry name" value="Peptidase_S1_PA_chymotrypsin"/>
</dbReference>
<gene>
    <name evidence="3" type="ORF">LSINAPIS_LOCUS261</name>
</gene>
<evidence type="ECO:0000259" key="2">
    <source>
        <dbReference type="PROSITE" id="PS50240"/>
    </source>
</evidence>
<evidence type="ECO:0000256" key="1">
    <source>
        <dbReference type="SAM" id="SignalP"/>
    </source>
</evidence>
<dbReference type="PANTHER" id="PTHR24260:SF134">
    <property type="entry name" value="AT07769P-RELATED"/>
    <property type="match status" value="1"/>
</dbReference>
<feature type="chain" id="PRO_5022907195" description="Peptidase S1 domain-containing protein" evidence="1">
    <location>
        <begin position="17"/>
        <end position="161"/>
    </location>
</feature>
<sequence length="161" mass="17096">MRVFLVLFGLFASVLARHNIITDYHESIGIPLAQKIKQAESAVDFDGSRIIGGTPSLLAQTGIGSNTYLRKVDQRVISNADCDRFYIDGVVVPGTLCTDTVGGTRGTCGGDSGGPLSIRSGYDRTLIGVLSFVSTAGCESGTPAGSTRVTSYYNWIRARLV</sequence>
<keyword evidence="4" id="KW-1185">Reference proteome</keyword>
<dbReference type="AlphaFoldDB" id="A0A5E4PMC0"/>
<feature type="domain" description="Peptidase S1" evidence="2">
    <location>
        <begin position="5"/>
        <end position="161"/>
    </location>
</feature>
<dbReference type="GO" id="GO:0006508">
    <property type="term" value="P:proteolysis"/>
    <property type="evidence" value="ECO:0007669"/>
    <property type="project" value="InterPro"/>
</dbReference>
<accession>A0A5E4PMC0</accession>
<dbReference type="Gene3D" id="2.40.10.10">
    <property type="entry name" value="Trypsin-like serine proteases"/>
    <property type="match status" value="1"/>
</dbReference>